<dbReference type="PATRIC" id="fig|1306953.7.peg.2933"/>
<sequence length="42" mass="5005">MVESEDGDRGASLRKQLLEYCELDTFAMVEILRFLERQMKRP</sequence>
<evidence type="ECO:0000313" key="1">
    <source>
        <dbReference type="EMBL" id="KNH02906.1"/>
    </source>
</evidence>
<protein>
    <submittedName>
        <fullName evidence="1">Uncharacterized protein</fullName>
    </submittedName>
</protein>
<reference evidence="1" key="1">
    <citation type="submission" date="2015-02" db="EMBL/GenBank/DDBJ databases">
        <authorList>
            <person name="Chooi Y.-H."/>
        </authorList>
    </citation>
    <scope>NUCLEOTIDE SEQUENCE [LARGE SCALE GENOMIC DNA]</scope>
    <source>
        <strain evidence="1">LAMA 915</strain>
    </source>
</reference>
<comment type="caution">
    <text evidence="1">The sequence shown here is derived from an EMBL/GenBank/DDBJ whole genome shotgun (WGS) entry which is preliminary data.</text>
</comment>
<name>A0A0L1KG79_9SPHN</name>
<dbReference type="EMBL" id="JYNE01000019">
    <property type="protein sequence ID" value="KNH02906.1"/>
    <property type="molecule type" value="Genomic_DNA"/>
</dbReference>
<dbReference type="Proteomes" id="UP000037446">
    <property type="component" value="Unassembled WGS sequence"/>
</dbReference>
<proteinExistence type="predicted"/>
<accession>A0A0L1KG79</accession>
<dbReference type="AlphaFoldDB" id="A0A0L1KG79"/>
<organism evidence="1 2">
    <name type="scientific">Qipengyuania citrea LAMA 915</name>
    <dbReference type="NCBI Taxonomy" id="1306953"/>
    <lineage>
        <taxon>Bacteria</taxon>
        <taxon>Pseudomonadati</taxon>
        <taxon>Pseudomonadota</taxon>
        <taxon>Alphaproteobacteria</taxon>
        <taxon>Sphingomonadales</taxon>
        <taxon>Erythrobacteraceae</taxon>
        <taxon>Qipengyuania</taxon>
    </lineage>
</organism>
<gene>
    <name evidence="1" type="ORF">J121_2841</name>
</gene>
<evidence type="ECO:0000313" key="2">
    <source>
        <dbReference type="Proteomes" id="UP000037446"/>
    </source>
</evidence>